<accession>A0A4P9ZLH6</accession>
<evidence type="ECO:0000259" key="3">
    <source>
        <dbReference type="Pfam" id="PF21038"/>
    </source>
</evidence>
<proteinExistence type="predicted"/>
<feature type="region of interest" description="Disordered" evidence="1">
    <location>
        <begin position="579"/>
        <end position="629"/>
    </location>
</feature>
<organism evidence="4 5">
    <name type="scientific">Dimargaris cristalligena</name>
    <dbReference type="NCBI Taxonomy" id="215637"/>
    <lineage>
        <taxon>Eukaryota</taxon>
        <taxon>Fungi</taxon>
        <taxon>Fungi incertae sedis</taxon>
        <taxon>Zoopagomycota</taxon>
        <taxon>Kickxellomycotina</taxon>
        <taxon>Dimargaritomycetes</taxon>
        <taxon>Dimargaritales</taxon>
        <taxon>Dimargaritaceae</taxon>
        <taxon>Dimargaris</taxon>
    </lineage>
</organism>
<keyword evidence="2" id="KW-0472">Membrane</keyword>
<feature type="transmembrane region" description="Helical" evidence="2">
    <location>
        <begin position="653"/>
        <end position="672"/>
    </location>
</feature>
<feature type="compositionally biased region" description="Low complexity" evidence="1">
    <location>
        <begin position="615"/>
        <end position="629"/>
    </location>
</feature>
<dbReference type="EMBL" id="ML003444">
    <property type="protein sequence ID" value="RKP33948.1"/>
    <property type="molecule type" value="Genomic_DNA"/>
</dbReference>
<dbReference type="Proteomes" id="UP000268162">
    <property type="component" value="Unassembled WGS sequence"/>
</dbReference>
<keyword evidence="2" id="KW-0812">Transmembrane</keyword>
<gene>
    <name evidence="4" type="ORF">BJ085DRAFT_29039</name>
</gene>
<feature type="region of interest" description="Disordered" evidence="1">
    <location>
        <begin position="422"/>
        <end position="449"/>
    </location>
</feature>
<keyword evidence="2" id="KW-1133">Transmembrane helix</keyword>
<feature type="domain" description="Centrosomal protein CEP104 N-terminal" evidence="3">
    <location>
        <begin position="174"/>
        <end position="301"/>
    </location>
</feature>
<dbReference type="Pfam" id="PF21038">
    <property type="entry name" value="CEP104_N"/>
    <property type="match status" value="1"/>
</dbReference>
<sequence length="673" mass="73524">MNSKRRTKPLATVWHCTLVRPDWAHHPISQEKTCRQVLGPLGSPRRASQSTRRLVWWPTLAIWRNSPPLVDLSNGHLTEPYYSRIYWIQLITSTGSRSSLSMSDPHQSPPECQLNTVPGLLGSVLHYNTTCQGTYGGKTNRTDTRPTRFLPSLILSPIDCWCICFWIFWTLITRRCRYPVLYNIKFADGTRYISRLRITVHASRTPQVVCVTTFLRLPHASPDASTSIASTETPGPESYYTSDVGLITFQDPRVHAFSKMQRKTVALDTWADSITLSIPGCYTNPHNTYQQVTLVGIDFLGPDESFASLTSTLAPDPVWETKESPAGTMIAPHPWSDFPASPQAGGDLIAGGFPKTVTHSDLEPPSTSPPPASPQLSNATRLAYEDPDGVSFAMSSLPTWRSFAHSPTPSHASIDDILAGLEPEERPRSPPQVKQKKMATPVVNPPHPLKIPDSVSITIPSSVIRAANSSTNPSDQLARPLSFGAKVEAAQTLLEAVEHHCNSNPQSRHNRFRFADIGLSPDFNDTEFLDKLMTLLAAHFFPDRRARLSRITLSILYNLVNYTLVSEARMLDLVMPGHTSGGSENDSGPAACAPQNRHPLPIARPTNPSSLANRPSRCPTTSTTPATTTFGSQTADFGVGADFISPVCPIGPGPMVVAIIDVAIAVAVVAIVA</sequence>
<feature type="region of interest" description="Disordered" evidence="1">
    <location>
        <begin position="349"/>
        <end position="377"/>
    </location>
</feature>
<dbReference type="InterPro" id="IPR048739">
    <property type="entry name" value="CEP104_N"/>
</dbReference>
<evidence type="ECO:0000313" key="4">
    <source>
        <dbReference type="EMBL" id="RKP33948.1"/>
    </source>
</evidence>
<reference evidence="5" key="1">
    <citation type="journal article" date="2018" name="Nat. Microbiol.">
        <title>Leveraging single-cell genomics to expand the fungal tree of life.</title>
        <authorList>
            <person name="Ahrendt S.R."/>
            <person name="Quandt C.A."/>
            <person name="Ciobanu D."/>
            <person name="Clum A."/>
            <person name="Salamov A."/>
            <person name="Andreopoulos B."/>
            <person name="Cheng J.F."/>
            <person name="Woyke T."/>
            <person name="Pelin A."/>
            <person name="Henrissat B."/>
            <person name="Reynolds N.K."/>
            <person name="Benny G.L."/>
            <person name="Smith M.E."/>
            <person name="James T.Y."/>
            <person name="Grigoriev I.V."/>
        </authorList>
    </citation>
    <scope>NUCLEOTIDE SEQUENCE [LARGE SCALE GENOMIC DNA]</scope>
    <source>
        <strain evidence="5">RSA 468</strain>
    </source>
</reference>
<keyword evidence="5" id="KW-1185">Reference proteome</keyword>
<feature type="transmembrane region" description="Helical" evidence="2">
    <location>
        <begin position="149"/>
        <end position="169"/>
    </location>
</feature>
<evidence type="ECO:0000256" key="1">
    <source>
        <dbReference type="SAM" id="MobiDB-lite"/>
    </source>
</evidence>
<name>A0A4P9ZLH6_9FUNG</name>
<evidence type="ECO:0000313" key="5">
    <source>
        <dbReference type="Proteomes" id="UP000268162"/>
    </source>
</evidence>
<dbReference type="AlphaFoldDB" id="A0A4P9ZLH6"/>
<protein>
    <recommendedName>
        <fullName evidence="3">Centrosomal protein CEP104 N-terminal domain-containing protein</fullName>
    </recommendedName>
</protein>
<evidence type="ECO:0000256" key="2">
    <source>
        <dbReference type="SAM" id="Phobius"/>
    </source>
</evidence>